<evidence type="ECO:0000256" key="9">
    <source>
        <dbReference type="RuleBase" id="RU367038"/>
    </source>
</evidence>
<keyword evidence="5 9" id="KW-0999">Mitochondrion inner membrane</keyword>
<keyword evidence="7 9" id="KW-0496">Mitochondrion</keyword>
<keyword evidence="4 9" id="KW-0812">Transmembrane</keyword>
<keyword evidence="12" id="KW-1185">Reference proteome</keyword>
<evidence type="ECO:0000256" key="3">
    <source>
        <dbReference type="ARBA" id="ARBA00020722"/>
    </source>
</evidence>
<dbReference type="Proteomes" id="UP001583186">
    <property type="component" value="Unassembled WGS sequence"/>
</dbReference>
<dbReference type="InterPro" id="IPR039175">
    <property type="entry name" value="TIM22"/>
</dbReference>
<organism evidence="11 12">
    <name type="scientific">Sporothrix stenoceras</name>
    <dbReference type="NCBI Taxonomy" id="5173"/>
    <lineage>
        <taxon>Eukaryota</taxon>
        <taxon>Fungi</taxon>
        <taxon>Dikarya</taxon>
        <taxon>Ascomycota</taxon>
        <taxon>Pezizomycotina</taxon>
        <taxon>Sordariomycetes</taxon>
        <taxon>Sordariomycetidae</taxon>
        <taxon>Ophiostomatales</taxon>
        <taxon>Ophiostomataceae</taxon>
        <taxon>Sporothrix</taxon>
    </lineage>
</organism>
<proteinExistence type="inferred from homology"/>
<evidence type="ECO:0000256" key="6">
    <source>
        <dbReference type="ARBA" id="ARBA00022989"/>
    </source>
</evidence>
<gene>
    <name evidence="11" type="primary">TIM22</name>
    <name evidence="11" type="ORF">Sste5346_004562</name>
</gene>
<evidence type="ECO:0000256" key="7">
    <source>
        <dbReference type="ARBA" id="ARBA00023128"/>
    </source>
</evidence>
<feature type="compositionally biased region" description="Low complexity" evidence="10">
    <location>
        <begin position="1"/>
        <end position="15"/>
    </location>
</feature>
<sequence>MNFPGAGAAGPAPGGMDPNDPNMKRMQAVMDSCFAKTAMSGVAGFALGGVFGLFMASMAYDTPYHTPVPTTSTPAANAAAAGGKAAASLATTSTTGAAATTAGTAAAGTAGKTAIGSGVAAPTTVTTAATNAATTSTVASTSAASTTATSTSTTAAAVPKPAATLATAAPKPALAGVAGAGSSVAAAAAYVEPPSIPLRQQLATGFRDMGTRSYSSAKNFGTVGALFAGIECGIEGLRAKNDMGNGVAAGCLTGAILARNAGPQAAAIGCAGFAAFSAAIDAYLRMPPGDD</sequence>
<accession>A0ABR3Z788</accession>
<evidence type="ECO:0000256" key="10">
    <source>
        <dbReference type="SAM" id="MobiDB-lite"/>
    </source>
</evidence>
<keyword evidence="8 9" id="KW-0472">Membrane</keyword>
<name>A0ABR3Z788_9PEZI</name>
<evidence type="ECO:0000256" key="1">
    <source>
        <dbReference type="ARBA" id="ARBA00004448"/>
    </source>
</evidence>
<reference evidence="11 12" key="1">
    <citation type="journal article" date="2024" name="IMA Fungus">
        <title>IMA Genome - F19 : A genome assembly and annotation guide to empower mycologists, including annotated draft genome sequences of Ceratocystis pirilliformis, Diaporthe australafricana, Fusarium ophioides, Paecilomyces lecythidis, and Sporothrix stenoceras.</title>
        <authorList>
            <person name="Aylward J."/>
            <person name="Wilson A.M."/>
            <person name="Visagie C.M."/>
            <person name="Spraker J."/>
            <person name="Barnes I."/>
            <person name="Buitendag C."/>
            <person name="Ceriani C."/>
            <person name="Del Mar Angel L."/>
            <person name="du Plessis D."/>
            <person name="Fuchs T."/>
            <person name="Gasser K."/>
            <person name="Kramer D."/>
            <person name="Li W."/>
            <person name="Munsamy K."/>
            <person name="Piso A."/>
            <person name="Price J.L."/>
            <person name="Sonnekus B."/>
            <person name="Thomas C."/>
            <person name="van der Nest A."/>
            <person name="van Dijk A."/>
            <person name="van Heerden A."/>
            <person name="van Vuuren N."/>
            <person name="Yilmaz N."/>
            <person name="Duong T.A."/>
            <person name="van der Merwe N.A."/>
            <person name="Wingfield M.J."/>
            <person name="Wingfield B.D."/>
        </authorList>
    </citation>
    <scope>NUCLEOTIDE SEQUENCE [LARGE SCALE GENOMIC DNA]</scope>
    <source>
        <strain evidence="11 12">CMW 5346</strain>
    </source>
</reference>
<keyword evidence="9" id="KW-0811">Translocation</keyword>
<dbReference type="EMBL" id="JAWCUI010000022">
    <property type="protein sequence ID" value="KAL1896528.1"/>
    <property type="molecule type" value="Genomic_DNA"/>
</dbReference>
<dbReference type="PANTHER" id="PTHR14110:SF0">
    <property type="entry name" value="MITOCHONDRIAL IMPORT INNER MEMBRANE TRANSLOCASE SUBUNIT TIM22"/>
    <property type="match status" value="1"/>
</dbReference>
<evidence type="ECO:0000256" key="5">
    <source>
        <dbReference type="ARBA" id="ARBA00022792"/>
    </source>
</evidence>
<comment type="similarity">
    <text evidence="2 9">Belongs to the Tim17/Tim22/Tim23 family.</text>
</comment>
<comment type="function">
    <text evidence="9">Essential core component of the TIM22 complex, a complex that mediates the import and insertion of multi-pass transmembrane proteins into the mitochondrial inner membrane. In the TIM22 complex, it constitutes the voltage-activated and signal-gated channel. Forms a twin-pore translocase that uses the membrane potential as external driving force in 2 voltage-dependent steps.</text>
</comment>
<dbReference type="PANTHER" id="PTHR14110">
    <property type="entry name" value="MITOCHONDRIAL IMPORT INNER MEMBRANE TRANSLOCASE SUBUNIT TIM22"/>
    <property type="match status" value="1"/>
</dbReference>
<evidence type="ECO:0000256" key="8">
    <source>
        <dbReference type="ARBA" id="ARBA00023136"/>
    </source>
</evidence>
<evidence type="ECO:0000256" key="4">
    <source>
        <dbReference type="ARBA" id="ARBA00022692"/>
    </source>
</evidence>
<keyword evidence="9" id="KW-0813">Transport</keyword>
<comment type="caution">
    <text evidence="9">Lacks conserved residue(s) required for the propagation of feature annotation.</text>
</comment>
<comment type="caution">
    <text evidence="11">The sequence shown here is derived from an EMBL/GenBank/DDBJ whole genome shotgun (WGS) entry which is preliminary data.</text>
</comment>
<comment type="subcellular location">
    <subcellularLocation>
        <location evidence="1 9">Mitochondrion inner membrane</location>
        <topology evidence="1 9">Multi-pass membrane protein</topology>
    </subcellularLocation>
</comment>
<evidence type="ECO:0000313" key="11">
    <source>
        <dbReference type="EMBL" id="KAL1896528.1"/>
    </source>
</evidence>
<keyword evidence="6 9" id="KW-1133">Transmembrane helix</keyword>
<protein>
    <recommendedName>
        <fullName evidence="3 9">Mitochondrial import inner membrane translocase subunit TIM22</fullName>
    </recommendedName>
</protein>
<evidence type="ECO:0000313" key="12">
    <source>
        <dbReference type="Proteomes" id="UP001583186"/>
    </source>
</evidence>
<evidence type="ECO:0000256" key="2">
    <source>
        <dbReference type="ARBA" id="ARBA00008444"/>
    </source>
</evidence>
<comment type="subunit">
    <text evidence="9">Component of the TIM22 complex.</text>
</comment>
<keyword evidence="9" id="KW-0653">Protein transport</keyword>
<dbReference type="Pfam" id="PF02466">
    <property type="entry name" value="Tim17"/>
    <property type="match status" value="1"/>
</dbReference>
<feature type="transmembrane region" description="Helical" evidence="9">
    <location>
        <begin position="33"/>
        <end position="60"/>
    </location>
</feature>
<feature type="region of interest" description="Disordered" evidence="10">
    <location>
        <begin position="1"/>
        <end position="23"/>
    </location>
</feature>